<dbReference type="PROSITE" id="PS00626">
    <property type="entry name" value="RCC1_2"/>
    <property type="match status" value="1"/>
</dbReference>
<dbReference type="Pfam" id="PF00415">
    <property type="entry name" value="RCC1"/>
    <property type="match status" value="2"/>
</dbReference>
<sequence>TIDIPKLPSYNSGSMKIFVMGSNNCGQLGLMNVDEVNSPKHVENLDKFKIVYLSAGSLHTAALMQDGKVVTWGALGRITVSDDDEKVPSYAQGLDNITIIKVACSGNITLALSRDG</sequence>
<organism evidence="3 4">
    <name type="scientific">Ambispora leptoticha</name>
    <dbReference type="NCBI Taxonomy" id="144679"/>
    <lineage>
        <taxon>Eukaryota</taxon>
        <taxon>Fungi</taxon>
        <taxon>Fungi incertae sedis</taxon>
        <taxon>Mucoromycota</taxon>
        <taxon>Glomeromycotina</taxon>
        <taxon>Glomeromycetes</taxon>
        <taxon>Archaeosporales</taxon>
        <taxon>Ambisporaceae</taxon>
        <taxon>Ambispora</taxon>
    </lineage>
</organism>
<dbReference type="PANTHER" id="PTHR22870:SF408">
    <property type="entry name" value="OS09G0560450 PROTEIN"/>
    <property type="match status" value="1"/>
</dbReference>
<dbReference type="SUPFAM" id="SSF50985">
    <property type="entry name" value="RCC1/BLIP-II"/>
    <property type="match status" value="1"/>
</dbReference>
<feature type="repeat" description="RCC1" evidence="2">
    <location>
        <begin position="67"/>
        <end position="115"/>
    </location>
</feature>
<dbReference type="InterPro" id="IPR009091">
    <property type="entry name" value="RCC1/BLIP-II"/>
</dbReference>
<evidence type="ECO:0000256" key="1">
    <source>
        <dbReference type="ARBA" id="ARBA00022737"/>
    </source>
</evidence>
<evidence type="ECO:0000313" key="4">
    <source>
        <dbReference type="Proteomes" id="UP000789508"/>
    </source>
</evidence>
<dbReference type="Proteomes" id="UP000789508">
    <property type="component" value="Unassembled WGS sequence"/>
</dbReference>
<name>A0A9N9JES4_9GLOM</name>
<keyword evidence="4" id="KW-1185">Reference proteome</keyword>
<feature type="non-terminal residue" evidence="3">
    <location>
        <position position="1"/>
    </location>
</feature>
<dbReference type="Gene3D" id="2.130.10.30">
    <property type="entry name" value="Regulator of chromosome condensation 1/beta-lactamase-inhibitor protein II"/>
    <property type="match status" value="1"/>
</dbReference>
<feature type="non-terminal residue" evidence="3">
    <location>
        <position position="116"/>
    </location>
</feature>
<feature type="repeat" description="RCC1" evidence="2">
    <location>
        <begin position="15"/>
        <end position="66"/>
    </location>
</feature>
<dbReference type="PANTHER" id="PTHR22870">
    <property type="entry name" value="REGULATOR OF CHROMOSOME CONDENSATION"/>
    <property type="match status" value="1"/>
</dbReference>
<evidence type="ECO:0000256" key="2">
    <source>
        <dbReference type="PROSITE-ProRule" id="PRU00235"/>
    </source>
</evidence>
<dbReference type="EMBL" id="CAJVPS010055677">
    <property type="protein sequence ID" value="CAG8775993.1"/>
    <property type="molecule type" value="Genomic_DNA"/>
</dbReference>
<dbReference type="InterPro" id="IPR051210">
    <property type="entry name" value="Ub_ligase/GEF_domain"/>
</dbReference>
<dbReference type="OrthoDB" id="61110at2759"/>
<proteinExistence type="predicted"/>
<dbReference type="AlphaFoldDB" id="A0A9N9JES4"/>
<keyword evidence="1" id="KW-0677">Repeat</keyword>
<protein>
    <submittedName>
        <fullName evidence="3">371_t:CDS:1</fullName>
    </submittedName>
</protein>
<reference evidence="3" key="1">
    <citation type="submission" date="2021-06" db="EMBL/GenBank/DDBJ databases">
        <authorList>
            <person name="Kallberg Y."/>
            <person name="Tangrot J."/>
            <person name="Rosling A."/>
        </authorList>
    </citation>
    <scope>NUCLEOTIDE SEQUENCE</scope>
    <source>
        <strain evidence="3">FL130A</strain>
    </source>
</reference>
<accession>A0A9N9JES4</accession>
<gene>
    <name evidence="3" type="ORF">ALEPTO_LOCUS14405</name>
</gene>
<dbReference type="InterPro" id="IPR000408">
    <property type="entry name" value="Reg_chr_condens"/>
</dbReference>
<comment type="caution">
    <text evidence="3">The sequence shown here is derived from an EMBL/GenBank/DDBJ whole genome shotgun (WGS) entry which is preliminary data.</text>
</comment>
<evidence type="ECO:0000313" key="3">
    <source>
        <dbReference type="EMBL" id="CAG8775993.1"/>
    </source>
</evidence>
<dbReference type="PROSITE" id="PS50012">
    <property type="entry name" value="RCC1_3"/>
    <property type="match status" value="2"/>
</dbReference>